<evidence type="ECO:0000313" key="2">
    <source>
        <dbReference type="WBParaSite" id="SVE_1661400.1"/>
    </source>
</evidence>
<organism evidence="1 2">
    <name type="scientific">Strongyloides venezuelensis</name>
    <name type="common">Threadworm</name>
    <dbReference type="NCBI Taxonomy" id="75913"/>
    <lineage>
        <taxon>Eukaryota</taxon>
        <taxon>Metazoa</taxon>
        <taxon>Ecdysozoa</taxon>
        <taxon>Nematoda</taxon>
        <taxon>Chromadorea</taxon>
        <taxon>Rhabditida</taxon>
        <taxon>Tylenchina</taxon>
        <taxon>Panagrolaimomorpha</taxon>
        <taxon>Strongyloidoidea</taxon>
        <taxon>Strongyloididae</taxon>
        <taxon>Strongyloides</taxon>
    </lineage>
</organism>
<dbReference type="STRING" id="75913.A0A0K0FW59"/>
<dbReference type="InterPro" id="IPR043502">
    <property type="entry name" value="DNA/RNA_pol_sf"/>
</dbReference>
<dbReference type="Gene3D" id="3.10.10.10">
    <property type="entry name" value="HIV Type 1 Reverse Transcriptase, subunit A, domain 1"/>
    <property type="match status" value="1"/>
</dbReference>
<evidence type="ECO:0000313" key="1">
    <source>
        <dbReference type="Proteomes" id="UP000035680"/>
    </source>
</evidence>
<sequence>MIVSGDDLSQENMKFIESLKYRFPLAYAKHEYDVESGLITTPVITTINREPEKLPFYSIPIREKDEANNIIRNWIKAGVLEPTNSTLLQPTMIISKKDDPINRKRFIADVRAANSITIPIRYKPPEI</sequence>
<reference evidence="2" key="2">
    <citation type="submission" date="2015-08" db="UniProtKB">
        <authorList>
            <consortium name="WormBaseParasite"/>
        </authorList>
    </citation>
    <scope>IDENTIFICATION</scope>
</reference>
<dbReference type="Proteomes" id="UP000035680">
    <property type="component" value="Unassembled WGS sequence"/>
</dbReference>
<keyword evidence="1" id="KW-1185">Reference proteome</keyword>
<proteinExistence type="predicted"/>
<protein>
    <submittedName>
        <fullName evidence="2">MSP domain-containing protein</fullName>
    </submittedName>
</protein>
<dbReference type="AlphaFoldDB" id="A0A0K0FW59"/>
<reference evidence="1" key="1">
    <citation type="submission" date="2014-07" db="EMBL/GenBank/DDBJ databases">
        <authorList>
            <person name="Martin A.A"/>
            <person name="De Silva N."/>
        </authorList>
    </citation>
    <scope>NUCLEOTIDE SEQUENCE</scope>
</reference>
<dbReference type="WBParaSite" id="SVE_1661400.1">
    <property type="protein sequence ID" value="SVE_1661400.1"/>
    <property type="gene ID" value="SVE_1661400"/>
</dbReference>
<name>A0A0K0FW59_STRVS</name>
<accession>A0A0K0FW59</accession>
<dbReference type="SUPFAM" id="SSF56672">
    <property type="entry name" value="DNA/RNA polymerases"/>
    <property type="match status" value="1"/>
</dbReference>